<organism evidence="9 10">
    <name type="scientific">Hungatella hathewayi</name>
    <dbReference type="NCBI Taxonomy" id="154046"/>
    <lineage>
        <taxon>Bacteria</taxon>
        <taxon>Bacillati</taxon>
        <taxon>Bacillota</taxon>
        <taxon>Clostridia</taxon>
        <taxon>Lachnospirales</taxon>
        <taxon>Lachnospiraceae</taxon>
        <taxon>Hungatella</taxon>
    </lineage>
</organism>
<evidence type="ECO:0000256" key="2">
    <source>
        <dbReference type="ARBA" id="ARBA00022695"/>
    </source>
</evidence>
<accession>A0A374P152</accession>
<dbReference type="RefSeq" id="WP_117631343.1">
    <property type="nucleotide sequence ID" value="NZ_CACRUH010000109.1"/>
</dbReference>
<dbReference type="CDD" id="cd11586">
    <property type="entry name" value="VbhA_like"/>
    <property type="match status" value="1"/>
</dbReference>
<evidence type="ECO:0000313" key="9">
    <source>
        <dbReference type="EMBL" id="RGI99220.1"/>
    </source>
</evidence>
<evidence type="ECO:0000313" key="10">
    <source>
        <dbReference type="Proteomes" id="UP000263014"/>
    </source>
</evidence>
<dbReference type="PROSITE" id="PS51459">
    <property type="entry name" value="FIDO"/>
    <property type="match status" value="1"/>
</dbReference>
<dbReference type="PANTHER" id="PTHR39560:SF1">
    <property type="entry name" value="PROTEIN ADENYLYLTRANSFERASE FIC-RELATED"/>
    <property type="match status" value="1"/>
</dbReference>
<dbReference type="EMBL" id="QSON01000014">
    <property type="protein sequence ID" value="RGI99220.1"/>
    <property type="molecule type" value="Genomic_DNA"/>
</dbReference>
<dbReference type="InterPro" id="IPR033788">
    <property type="entry name" value="VbhA-like"/>
</dbReference>
<name>A0A374P152_9FIRM</name>
<dbReference type="AlphaFoldDB" id="A0A374P152"/>
<evidence type="ECO:0000256" key="3">
    <source>
        <dbReference type="ARBA" id="ARBA00022741"/>
    </source>
</evidence>
<evidence type="ECO:0000256" key="7">
    <source>
        <dbReference type="ARBA" id="ARBA00048696"/>
    </source>
</evidence>
<evidence type="ECO:0000256" key="1">
    <source>
        <dbReference type="ARBA" id="ARBA00022679"/>
    </source>
</evidence>
<evidence type="ECO:0000256" key="5">
    <source>
        <dbReference type="ARBA" id="ARBA00034531"/>
    </source>
</evidence>
<keyword evidence="2" id="KW-0548">Nucleotidyltransferase</keyword>
<keyword evidence="3" id="KW-0547">Nucleotide-binding</keyword>
<gene>
    <name evidence="9" type="ORF">DXD79_24510</name>
</gene>
<dbReference type="GO" id="GO:0051302">
    <property type="term" value="P:regulation of cell division"/>
    <property type="evidence" value="ECO:0007669"/>
    <property type="project" value="TreeGrafter"/>
</dbReference>
<evidence type="ECO:0000259" key="8">
    <source>
        <dbReference type="PROSITE" id="PS51459"/>
    </source>
</evidence>
<dbReference type="EC" id="2.7.7.108" evidence="5"/>
<dbReference type="Gene3D" id="1.10.3290.10">
    <property type="entry name" value="Fido-like domain"/>
    <property type="match status" value="1"/>
</dbReference>
<sequence>MPNRDYEVYKETKDTVQKRSYWEAATGLQKVDGLTPTRYLFELAESNIKGELTYEDIEELLYERYENESPEDIMQRNKEADIVSARIAQILDSPGFPVQINSLKTIHRELFKDLYDHAGQFRHVNIYKKEPVLNGETVKYTNYTALIDTLEYDFETEKSRSYAGLNMDQVIKRISRFTSSIWQAHPFMEGNTRSTAVFMECYLNSMGFQIDNTLFKEYSLYFRNALVRANYANYSMGISETTEYVEKFYRNLLTKESIPLKNRDLILEELFHSSVHGQESES</sequence>
<reference evidence="9 10" key="1">
    <citation type="submission" date="2018-08" db="EMBL/GenBank/DDBJ databases">
        <title>A genome reference for cultivated species of the human gut microbiota.</title>
        <authorList>
            <person name="Zou Y."/>
            <person name="Xue W."/>
            <person name="Luo G."/>
        </authorList>
    </citation>
    <scope>NUCLEOTIDE SEQUENCE [LARGE SCALE GENOMIC DNA]</scope>
    <source>
        <strain evidence="9 10">TM09-12</strain>
    </source>
</reference>
<dbReference type="GO" id="GO:0070733">
    <property type="term" value="F:AMPylase activity"/>
    <property type="evidence" value="ECO:0007669"/>
    <property type="project" value="UniProtKB-EC"/>
</dbReference>
<dbReference type="GO" id="GO:0005524">
    <property type="term" value="F:ATP binding"/>
    <property type="evidence" value="ECO:0007669"/>
    <property type="project" value="UniProtKB-KW"/>
</dbReference>
<protein>
    <recommendedName>
        <fullName evidence="5">protein adenylyltransferase</fullName>
        <ecNumber evidence="5">2.7.7.108</ecNumber>
    </recommendedName>
</protein>
<proteinExistence type="predicted"/>
<comment type="catalytic activity">
    <reaction evidence="7">
        <text>L-tyrosyl-[protein] + ATP = O-(5'-adenylyl)-L-tyrosyl-[protein] + diphosphate</text>
        <dbReference type="Rhea" id="RHEA:54288"/>
        <dbReference type="Rhea" id="RHEA-COMP:10136"/>
        <dbReference type="Rhea" id="RHEA-COMP:13846"/>
        <dbReference type="ChEBI" id="CHEBI:30616"/>
        <dbReference type="ChEBI" id="CHEBI:33019"/>
        <dbReference type="ChEBI" id="CHEBI:46858"/>
        <dbReference type="ChEBI" id="CHEBI:83624"/>
        <dbReference type="EC" id="2.7.7.108"/>
    </reaction>
</comment>
<dbReference type="InterPro" id="IPR003812">
    <property type="entry name" value="Fido"/>
</dbReference>
<comment type="catalytic activity">
    <reaction evidence="6">
        <text>L-threonyl-[protein] + ATP = 3-O-(5'-adenylyl)-L-threonyl-[protein] + diphosphate</text>
        <dbReference type="Rhea" id="RHEA:54292"/>
        <dbReference type="Rhea" id="RHEA-COMP:11060"/>
        <dbReference type="Rhea" id="RHEA-COMP:13847"/>
        <dbReference type="ChEBI" id="CHEBI:30013"/>
        <dbReference type="ChEBI" id="CHEBI:30616"/>
        <dbReference type="ChEBI" id="CHEBI:33019"/>
        <dbReference type="ChEBI" id="CHEBI:138113"/>
        <dbReference type="EC" id="2.7.7.108"/>
    </reaction>
</comment>
<evidence type="ECO:0000256" key="6">
    <source>
        <dbReference type="ARBA" id="ARBA00047939"/>
    </source>
</evidence>
<evidence type="ECO:0000256" key="4">
    <source>
        <dbReference type="ARBA" id="ARBA00022840"/>
    </source>
</evidence>
<feature type="domain" description="Fido" evidence="8">
    <location>
        <begin position="98"/>
        <end position="247"/>
    </location>
</feature>
<dbReference type="SUPFAM" id="SSF140931">
    <property type="entry name" value="Fic-like"/>
    <property type="match status" value="1"/>
</dbReference>
<dbReference type="InterPro" id="IPR036597">
    <property type="entry name" value="Fido-like_dom_sf"/>
</dbReference>
<dbReference type="Proteomes" id="UP000263014">
    <property type="component" value="Unassembled WGS sequence"/>
</dbReference>
<keyword evidence="4" id="KW-0067">ATP-binding</keyword>
<comment type="caution">
    <text evidence="9">The sequence shown here is derived from an EMBL/GenBank/DDBJ whole genome shotgun (WGS) entry which is preliminary data.</text>
</comment>
<keyword evidence="1" id="KW-0808">Transferase</keyword>
<dbReference type="PANTHER" id="PTHR39560">
    <property type="entry name" value="PROTEIN ADENYLYLTRANSFERASE FIC-RELATED"/>
    <property type="match status" value="1"/>
</dbReference>
<dbReference type="Pfam" id="PF02661">
    <property type="entry name" value="Fic"/>
    <property type="match status" value="1"/>
</dbReference>